<evidence type="ECO:0000313" key="2">
    <source>
        <dbReference type="EMBL" id="WOB11242.1"/>
    </source>
</evidence>
<keyword evidence="3" id="KW-1185">Reference proteome</keyword>
<reference evidence="2 3" key="1">
    <citation type="submission" date="2023-10" db="EMBL/GenBank/DDBJ databases">
        <title>Bacteria for the degradation of biodegradable plastic PBAT(Polybutylene adipate terephthalate).</title>
        <authorList>
            <person name="Weon H.-Y."/>
            <person name="Yeon J."/>
        </authorList>
    </citation>
    <scope>NUCLEOTIDE SEQUENCE [LARGE SCALE GENOMIC DNA]</scope>
    <source>
        <strain evidence="2 3">SBD 7-3</strain>
        <plasmid evidence="2 3">unnamed1</plasmid>
    </source>
</reference>
<evidence type="ECO:0008006" key="4">
    <source>
        <dbReference type="Google" id="ProtNLM"/>
    </source>
</evidence>
<dbReference type="EMBL" id="CP136337">
    <property type="protein sequence ID" value="WOB11242.1"/>
    <property type="molecule type" value="Genomic_DNA"/>
</dbReference>
<gene>
    <name evidence="2" type="ORF">RXV79_26790</name>
</gene>
<name>A0ABZ0D1W4_9BURK</name>
<geneLocation type="plasmid" evidence="2 3">
    <name>unnamed1</name>
</geneLocation>
<dbReference type="RefSeq" id="WP_316704446.1">
    <property type="nucleotide sequence ID" value="NZ_CP136337.1"/>
</dbReference>
<keyword evidence="1" id="KW-1133">Transmembrane helix</keyword>
<keyword evidence="1" id="KW-0472">Membrane</keyword>
<evidence type="ECO:0000313" key="3">
    <source>
        <dbReference type="Proteomes" id="UP001303946"/>
    </source>
</evidence>
<protein>
    <recommendedName>
        <fullName evidence="4">Transmembrane protein</fullName>
    </recommendedName>
</protein>
<accession>A0ABZ0D1W4</accession>
<feature type="transmembrane region" description="Helical" evidence="1">
    <location>
        <begin position="140"/>
        <end position="164"/>
    </location>
</feature>
<proteinExistence type="predicted"/>
<dbReference type="Proteomes" id="UP001303946">
    <property type="component" value="Plasmid unnamed1"/>
</dbReference>
<keyword evidence="2" id="KW-0614">Plasmid</keyword>
<feature type="transmembrane region" description="Helical" evidence="1">
    <location>
        <begin position="12"/>
        <end position="31"/>
    </location>
</feature>
<keyword evidence="1" id="KW-0812">Transmembrane</keyword>
<organism evidence="2 3">
    <name type="scientific">Piscinibacter gummiphilus</name>
    <dbReference type="NCBI Taxonomy" id="946333"/>
    <lineage>
        <taxon>Bacteria</taxon>
        <taxon>Pseudomonadati</taxon>
        <taxon>Pseudomonadota</taxon>
        <taxon>Betaproteobacteria</taxon>
        <taxon>Burkholderiales</taxon>
        <taxon>Sphaerotilaceae</taxon>
        <taxon>Piscinibacter</taxon>
    </lineage>
</organism>
<sequence>MESQKLQRGRAGWELLLWVSIVVLAVCAWAPDFVPADAADIQALVERAQANETAKNALSAALKETPNPSKSDFRRMERTVDEVLVTAISREVTGDQSLQTPSEARKAKEAAHNARENELASKKWSAMSGDEQARFLVGKWGYAAFAVVMLISLVAGAKAIFFAAK</sequence>
<evidence type="ECO:0000256" key="1">
    <source>
        <dbReference type="SAM" id="Phobius"/>
    </source>
</evidence>